<dbReference type="OMA" id="YWADANI"/>
<dbReference type="eggNOG" id="KOG4291">
    <property type="taxonomic scope" value="Eukaryota"/>
</dbReference>
<evidence type="ECO:0000313" key="3">
    <source>
        <dbReference type="Proteomes" id="UP000001593"/>
    </source>
</evidence>
<organism evidence="2 3">
    <name type="scientific">Nematostella vectensis</name>
    <name type="common">Starlet sea anemone</name>
    <dbReference type="NCBI Taxonomy" id="45351"/>
    <lineage>
        <taxon>Eukaryota</taxon>
        <taxon>Metazoa</taxon>
        <taxon>Cnidaria</taxon>
        <taxon>Anthozoa</taxon>
        <taxon>Hexacorallia</taxon>
        <taxon>Actiniaria</taxon>
        <taxon>Edwardsiidae</taxon>
        <taxon>Nematostella</taxon>
    </lineage>
</organism>
<dbReference type="PANTHER" id="PTHR13802:SF59">
    <property type="entry name" value="SUSHI DOMAIN-CONTAINING PROTEIN 2"/>
    <property type="match status" value="1"/>
</dbReference>
<keyword evidence="3" id="KW-1185">Reference proteome</keyword>
<sequence length="331" mass="36102">FYSFGASTADFKLPANDDGSSGEVRISTPFAFFDKNFDSLFVNTNGAVSFTTDISQYTPDPFPLGANRRLLSPFWADVDTRNGGEVWYREETANQALLKRASHDVRIAFPGQERFNAHWLYIVTWDHVAFYGSTGTNTFQAILTTNGRHSFAIFHYNEIEWTTGTASGGNASGLGGKPAQCGFNAGDNVRYFAIPGSRTAQVLNLANTTNVGRPGVWIFRVDSAEVEAGGCNTAGSLTHTMTLCSIVPTPPSAPMLGGTNIILAGPCYEMTDNIICEFANKYRTRGVYVNEMRAICTAPLVNMTGRVPLKLSTDDGKTFPYKGVFSFGKYE</sequence>
<accession>A7RMB3</accession>
<evidence type="ECO:0000313" key="2">
    <source>
        <dbReference type="EMBL" id="EDO47570.1"/>
    </source>
</evidence>
<dbReference type="PhylomeDB" id="A7RMB3"/>
<name>A7RMB3_NEMVE</name>
<protein>
    <recommendedName>
        <fullName evidence="1">NIDO domain-containing protein</fullName>
    </recommendedName>
</protein>
<dbReference type="HOGENOM" id="CLU_019305_0_0_1"/>
<evidence type="ECO:0000259" key="1">
    <source>
        <dbReference type="PROSITE" id="PS51220"/>
    </source>
</evidence>
<dbReference type="SMART" id="SM00539">
    <property type="entry name" value="NIDO"/>
    <property type="match status" value="1"/>
</dbReference>
<dbReference type="Pfam" id="PF06119">
    <property type="entry name" value="NIDO"/>
    <property type="match status" value="1"/>
</dbReference>
<dbReference type="PROSITE" id="PS51220">
    <property type="entry name" value="NIDO"/>
    <property type="match status" value="1"/>
</dbReference>
<dbReference type="STRING" id="45351.A7RMB3"/>
<dbReference type="EMBL" id="DS469519">
    <property type="protein sequence ID" value="EDO47570.1"/>
    <property type="molecule type" value="Genomic_DNA"/>
</dbReference>
<dbReference type="AlphaFoldDB" id="A7RMB3"/>
<dbReference type="Proteomes" id="UP000001593">
    <property type="component" value="Unassembled WGS sequence"/>
</dbReference>
<dbReference type="SUPFAM" id="SSF81296">
    <property type="entry name" value="E set domains"/>
    <property type="match status" value="1"/>
</dbReference>
<dbReference type="InParanoid" id="A7RMB3"/>
<dbReference type="Gene3D" id="2.60.40.10">
    <property type="entry name" value="Immunoglobulins"/>
    <property type="match status" value="1"/>
</dbReference>
<proteinExistence type="predicted"/>
<feature type="domain" description="NIDO" evidence="1">
    <location>
        <begin position="73"/>
        <end position="224"/>
    </location>
</feature>
<dbReference type="InterPro" id="IPR014756">
    <property type="entry name" value="Ig_E-set"/>
</dbReference>
<gene>
    <name evidence="2" type="ORF">NEMVEDRAFT_v1g86213</name>
</gene>
<dbReference type="InterPro" id="IPR051495">
    <property type="entry name" value="Epithelial_Barrier/Signaling"/>
</dbReference>
<dbReference type="InterPro" id="IPR003886">
    <property type="entry name" value="NIDO_dom"/>
</dbReference>
<reference evidence="2 3" key="1">
    <citation type="journal article" date="2007" name="Science">
        <title>Sea anemone genome reveals ancestral eumetazoan gene repertoire and genomic organization.</title>
        <authorList>
            <person name="Putnam N.H."/>
            <person name="Srivastava M."/>
            <person name="Hellsten U."/>
            <person name="Dirks B."/>
            <person name="Chapman J."/>
            <person name="Salamov A."/>
            <person name="Terry A."/>
            <person name="Shapiro H."/>
            <person name="Lindquist E."/>
            <person name="Kapitonov V.V."/>
            <person name="Jurka J."/>
            <person name="Genikhovich G."/>
            <person name="Grigoriev I.V."/>
            <person name="Lucas S.M."/>
            <person name="Steele R.E."/>
            <person name="Finnerty J.R."/>
            <person name="Technau U."/>
            <person name="Martindale M.Q."/>
            <person name="Rokhsar D.S."/>
        </authorList>
    </citation>
    <scope>NUCLEOTIDE SEQUENCE [LARGE SCALE GENOMIC DNA]</scope>
    <source>
        <strain evidence="3">CH2 X CH6</strain>
    </source>
</reference>
<dbReference type="InterPro" id="IPR013783">
    <property type="entry name" value="Ig-like_fold"/>
</dbReference>
<feature type="non-terminal residue" evidence="2">
    <location>
        <position position="331"/>
    </location>
</feature>
<dbReference type="PANTHER" id="PTHR13802">
    <property type="entry name" value="MUCIN 4-RELATED"/>
    <property type="match status" value="1"/>
</dbReference>
<dbReference type="GO" id="GO:0007160">
    <property type="term" value="P:cell-matrix adhesion"/>
    <property type="evidence" value="ECO:0007669"/>
    <property type="project" value="InterPro"/>
</dbReference>